<dbReference type="Pfam" id="PF00570">
    <property type="entry name" value="HRDC"/>
    <property type="match status" value="1"/>
</dbReference>
<dbReference type="InterPro" id="IPR004589">
    <property type="entry name" value="DNA_helicase_ATP-dep_RecQ"/>
</dbReference>
<dbReference type="NCBIfam" id="TIGR00614">
    <property type="entry name" value="recQ_fam"/>
    <property type="match status" value="1"/>
</dbReference>
<dbReference type="SUPFAM" id="SSF47819">
    <property type="entry name" value="HRDC-like"/>
    <property type="match status" value="1"/>
</dbReference>
<proteinExistence type="inferred from homology"/>
<keyword evidence="5" id="KW-0547">Nucleotide-binding</keyword>
<feature type="domain" description="Helicase ATP-binding" evidence="18">
    <location>
        <begin position="28"/>
        <end position="197"/>
    </location>
</feature>
<dbReference type="InterPro" id="IPR014001">
    <property type="entry name" value="Helicase_ATP-bd"/>
</dbReference>
<dbReference type="Pfam" id="PF09382">
    <property type="entry name" value="RQC"/>
    <property type="match status" value="1"/>
</dbReference>
<evidence type="ECO:0000256" key="16">
    <source>
        <dbReference type="NCBIfam" id="TIGR01389"/>
    </source>
</evidence>
<evidence type="ECO:0000259" key="17">
    <source>
        <dbReference type="PROSITE" id="PS50967"/>
    </source>
</evidence>
<dbReference type="Pfam" id="PF00270">
    <property type="entry name" value="DEAD"/>
    <property type="match status" value="1"/>
</dbReference>
<accession>A0A1S8N5H5</accession>
<dbReference type="GO" id="GO:0005524">
    <property type="term" value="F:ATP binding"/>
    <property type="evidence" value="ECO:0007669"/>
    <property type="project" value="UniProtKB-KW"/>
</dbReference>
<evidence type="ECO:0000256" key="8">
    <source>
        <dbReference type="ARBA" id="ARBA00022806"/>
    </source>
</evidence>
<comment type="similarity">
    <text evidence="3">Belongs to the helicase family. RecQ subfamily.</text>
</comment>
<dbReference type="PROSITE" id="PS50967">
    <property type="entry name" value="HRDC"/>
    <property type="match status" value="1"/>
</dbReference>
<dbReference type="InterPro" id="IPR036390">
    <property type="entry name" value="WH_DNA-bd_sf"/>
</dbReference>
<dbReference type="EMBL" id="LZYZ01000004">
    <property type="protein sequence ID" value="OOM11769.1"/>
    <property type="molecule type" value="Genomic_DNA"/>
</dbReference>
<keyword evidence="7 20" id="KW-0378">Hydrolase</keyword>
<keyword evidence="10" id="KW-0067">ATP-binding</keyword>
<dbReference type="RefSeq" id="WP_077865460.1">
    <property type="nucleotide sequence ID" value="NZ_LZYZ01000004.1"/>
</dbReference>
<dbReference type="InterPro" id="IPR027417">
    <property type="entry name" value="P-loop_NTPase"/>
</dbReference>
<evidence type="ECO:0000313" key="21">
    <source>
        <dbReference type="Proteomes" id="UP000191154"/>
    </source>
</evidence>
<dbReference type="InterPro" id="IPR018982">
    <property type="entry name" value="RQC_domain"/>
</dbReference>
<dbReference type="PANTHER" id="PTHR13710">
    <property type="entry name" value="DNA HELICASE RECQ FAMILY MEMBER"/>
    <property type="match status" value="1"/>
</dbReference>
<feature type="domain" description="HRDC" evidence="17">
    <location>
        <begin position="514"/>
        <end position="593"/>
    </location>
</feature>
<evidence type="ECO:0000256" key="13">
    <source>
        <dbReference type="ARBA" id="ARBA00023204"/>
    </source>
</evidence>
<dbReference type="GO" id="GO:0009432">
    <property type="term" value="P:SOS response"/>
    <property type="evidence" value="ECO:0007669"/>
    <property type="project" value="UniProtKB-UniRule"/>
</dbReference>
<keyword evidence="6" id="KW-0227">DNA damage</keyword>
<dbReference type="Gene3D" id="1.10.150.80">
    <property type="entry name" value="HRDC domain"/>
    <property type="match status" value="1"/>
</dbReference>
<dbReference type="PROSITE" id="PS51192">
    <property type="entry name" value="HELICASE_ATP_BIND_1"/>
    <property type="match status" value="1"/>
</dbReference>
<evidence type="ECO:0000256" key="5">
    <source>
        <dbReference type="ARBA" id="ARBA00022741"/>
    </source>
</evidence>
<dbReference type="InterPro" id="IPR002121">
    <property type="entry name" value="HRDC_dom"/>
</dbReference>
<evidence type="ECO:0000256" key="6">
    <source>
        <dbReference type="ARBA" id="ARBA00022763"/>
    </source>
</evidence>
<dbReference type="GO" id="GO:0030894">
    <property type="term" value="C:replisome"/>
    <property type="evidence" value="ECO:0007669"/>
    <property type="project" value="TreeGrafter"/>
</dbReference>
<dbReference type="GO" id="GO:0006281">
    <property type="term" value="P:DNA repair"/>
    <property type="evidence" value="ECO:0007669"/>
    <property type="project" value="UniProtKB-KW"/>
</dbReference>
<dbReference type="AlphaFoldDB" id="A0A1S8N5H5"/>
<dbReference type="SMART" id="SM00341">
    <property type="entry name" value="HRDC"/>
    <property type="match status" value="1"/>
</dbReference>
<dbReference type="GO" id="GO:0006310">
    <property type="term" value="P:DNA recombination"/>
    <property type="evidence" value="ECO:0007669"/>
    <property type="project" value="UniProtKB-UniRule"/>
</dbReference>
<dbReference type="GO" id="GO:0005737">
    <property type="term" value="C:cytoplasm"/>
    <property type="evidence" value="ECO:0007669"/>
    <property type="project" value="TreeGrafter"/>
</dbReference>
<dbReference type="GO" id="GO:0006260">
    <property type="term" value="P:DNA replication"/>
    <property type="evidence" value="ECO:0007669"/>
    <property type="project" value="InterPro"/>
</dbReference>
<evidence type="ECO:0000256" key="2">
    <source>
        <dbReference type="ARBA" id="ARBA00001947"/>
    </source>
</evidence>
<dbReference type="GO" id="GO:0046872">
    <property type="term" value="F:metal ion binding"/>
    <property type="evidence" value="ECO:0007669"/>
    <property type="project" value="UniProtKB-KW"/>
</dbReference>
<keyword evidence="4" id="KW-0479">Metal-binding</keyword>
<evidence type="ECO:0000256" key="14">
    <source>
        <dbReference type="ARBA" id="ARBA00023235"/>
    </source>
</evidence>
<dbReference type="Pfam" id="PF00271">
    <property type="entry name" value="Helicase_C"/>
    <property type="match status" value="1"/>
</dbReference>
<dbReference type="PANTHER" id="PTHR13710:SF105">
    <property type="entry name" value="ATP-DEPENDENT DNA HELICASE Q1"/>
    <property type="match status" value="1"/>
</dbReference>
<dbReference type="GO" id="GO:0009378">
    <property type="term" value="F:four-way junction helicase activity"/>
    <property type="evidence" value="ECO:0007669"/>
    <property type="project" value="TreeGrafter"/>
</dbReference>
<keyword evidence="14" id="KW-0413">Isomerase</keyword>
<dbReference type="GO" id="GO:0016787">
    <property type="term" value="F:hydrolase activity"/>
    <property type="evidence" value="ECO:0007669"/>
    <property type="project" value="UniProtKB-KW"/>
</dbReference>
<keyword evidence="12" id="KW-0233">DNA recombination</keyword>
<comment type="cofactor">
    <cofactor evidence="2">
        <name>Zn(2+)</name>
        <dbReference type="ChEBI" id="CHEBI:29105"/>
    </cofactor>
</comment>
<evidence type="ECO:0000256" key="11">
    <source>
        <dbReference type="ARBA" id="ARBA00023125"/>
    </source>
</evidence>
<dbReference type="Gene3D" id="3.40.50.300">
    <property type="entry name" value="P-loop containing nucleotide triphosphate hydrolases"/>
    <property type="match status" value="2"/>
</dbReference>
<comment type="catalytic activity">
    <reaction evidence="15">
        <text>Couples ATP hydrolysis with the unwinding of duplex DNA by translocating in the 3'-5' direction.</text>
        <dbReference type="EC" id="5.6.2.4"/>
    </reaction>
</comment>
<evidence type="ECO:0000256" key="9">
    <source>
        <dbReference type="ARBA" id="ARBA00022833"/>
    </source>
</evidence>
<evidence type="ECO:0000256" key="1">
    <source>
        <dbReference type="ARBA" id="ARBA00001946"/>
    </source>
</evidence>
<dbReference type="InterPro" id="IPR032284">
    <property type="entry name" value="RecQ_Zn-bd"/>
</dbReference>
<dbReference type="SUPFAM" id="SSF46785">
    <property type="entry name" value="Winged helix' DNA-binding domain"/>
    <property type="match status" value="1"/>
</dbReference>
<dbReference type="InterPro" id="IPR010997">
    <property type="entry name" value="HRDC-like_sf"/>
</dbReference>
<dbReference type="STRING" id="169679.CSACC_07350"/>
<dbReference type="GO" id="GO:0043138">
    <property type="term" value="F:3'-5' DNA helicase activity"/>
    <property type="evidence" value="ECO:0007669"/>
    <property type="project" value="UniProtKB-EC"/>
</dbReference>
<organism evidence="20 21">
    <name type="scientific">Clostridium saccharobutylicum</name>
    <dbReference type="NCBI Taxonomy" id="169679"/>
    <lineage>
        <taxon>Bacteria</taxon>
        <taxon>Bacillati</taxon>
        <taxon>Bacillota</taxon>
        <taxon>Clostridia</taxon>
        <taxon>Eubacteriales</taxon>
        <taxon>Clostridiaceae</taxon>
        <taxon>Clostridium</taxon>
    </lineage>
</organism>
<gene>
    <name evidence="20" type="primary">recQ_3</name>
    <name evidence="20" type="ORF">CLOSAC_21960</name>
</gene>
<dbReference type="NCBIfam" id="TIGR01389">
    <property type="entry name" value="recQ"/>
    <property type="match status" value="1"/>
</dbReference>
<evidence type="ECO:0000256" key="7">
    <source>
        <dbReference type="ARBA" id="ARBA00022801"/>
    </source>
</evidence>
<name>A0A1S8N5H5_CLOSA</name>
<evidence type="ECO:0000259" key="18">
    <source>
        <dbReference type="PROSITE" id="PS51192"/>
    </source>
</evidence>
<sequence>MEIKDKIFYALKKYYGFDTLRRGQFEIIDSILNGRDTFCLMPTGAGKSICYQIPAIIMKGITIVISPLISLMKDQVDNLIEVGIKASYINSTQSISTIRNILIEASMGEYKIIYIAPERLESKIFLDMVNELEISQIAIDEAHCVSQWGHDFRNSYLVISKFCNKLKKKPIISAFTATATEEVRLDCIKLLGLKDPYIYKGDINRENLKLIILKEIDKIEELKSILRDNEGEAGIIYCASRKEVDSLHYYLKDLGFSVGKYHGGLNDDEKENYQEDFLYEKIDIIVATNAFGMGIDKSNVRFIVHFTLPQNIESYYQEIGRGGRDGENCNCYLFYSESDISRVEYIINKSSSLNRREVHIRKLQCMIDYCNLKECYRKYILNYFGNNQKINYCNNCSNCLNDDELKDFTKESQMILATVFRTRERYGVSVLIDILKGFNGPKIIQNKLDKVTTYGIMKEYGTSFIRALIKSLLDEGYVGLKEGTYSMLKLNSNSMKILKGEKNVVFKILDNEEPILNKELFEALRIWRKNKALRERIKPYIIFSDTSLISISNTRPKNVNELLEVRGVGSKKIEAYGKEILNIVNGFKAHSKK</sequence>
<keyword evidence="9" id="KW-0862">Zinc</keyword>
<dbReference type="Proteomes" id="UP000191154">
    <property type="component" value="Unassembled WGS sequence"/>
</dbReference>
<reference evidence="20 21" key="1">
    <citation type="submission" date="2016-05" db="EMBL/GenBank/DDBJ databases">
        <title>Microbial solvent formation.</title>
        <authorList>
            <person name="Poehlein A."/>
            <person name="Montoya Solano J.D."/>
            <person name="Flitsch S."/>
            <person name="Krabben P."/>
            <person name="Duerre P."/>
            <person name="Daniel R."/>
        </authorList>
    </citation>
    <scope>NUCLEOTIDE SEQUENCE [LARGE SCALE GENOMIC DNA]</scope>
    <source>
        <strain evidence="20 21">L1-8</strain>
    </source>
</reference>
<dbReference type="InterPro" id="IPR001650">
    <property type="entry name" value="Helicase_C-like"/>
</dbReference>
<dbReference type="SUPFAM" id="SSF52540">
    <property type="entry name" value="P-loop containing nucleoside triphosphate hydrolases"/>
    <property type="match status" value="1"/>
</dbReference>
<dbReference type="GO" id="GO:0043590">
    <property type="term" value="C:bacterial nucleoid"/>
    <property type="evidence" value="ECO:0007669"/>
    <property type="project" value="TreeGrafter"/>
</dbReference>
<dbReference type="CDD" id="cd17920">
    <property type="entry name" value="DEXHc_RecQ"/>
    <property type="match status" value="1"/>
</dbReference>
<dbReference type="SMART" id="SM00490">
    <property type="entry name" value="HELICc"/>
    <property type="match status" value="1"/>
</dbReference>
<dbReference type="SMART" id="SM00956">
    <property type="entry name" value="RQC"/>
    <property type="match status" value="1"/>
</dbReference>
<dbReference type="GO" id="GO:0003677">
    <property type="term" value="F:DNA binding"/>
    <property type="evidence" value="ECO:0007669"/>
    <property type="project" value="UniProtKB-KW"/>
</dbReference>
<comment type="cofactor">
    <cofactor evidence="1">
        <name>Mg(2+)</name>
        <dbReference type="ChEBI" id="CHEBI:18420"/>
    </cofactor>
</comment>
<dbReference type="Gene3D" id="1.10.10.10">
    <property type="entry name" value="Winged helix-like DNA-binding domain superfamily/Winged helix DNA-binding domain"/>
    <property type="match status" value="1"/>
</dbReference>
<dbReference type="Pfam" id="PF16124">
    <property type="entry name" value="RecQ_Zn_bind"/>
    <property type="match status" value="1"/>
</dbReference>
<evidence type="ECO:0000256" key="12">
    <source>
        <dbReference type="ARBA" id="ARBA00023172"/>
    </source>
</evidence>
<dbReference type="FunFam" id="3.40.50.300:FF:000296">
    <property type="entry name" value="ATP-dependent DNA helicase RecQ"/>
    <property type="match status" value="1"/>
</dbReference>
<dbReference type="InterPro" id="IPR036388">
    <property type="entry name" value="WH-like_DNA-bd_sf"/>
</dbReference>
<evidence type="ECO:0000256" key="10">
    <source>
        <dbReference type="ARBA" id="ARBA00022840"/>
    </source>
</evidence>
<dbReference type="PROSITE" id="PS51194">
    <property type="entry name" value="HELICASE_CTER"/>
    <property type="match status" value="1"/>
</dbReference>
<keyword evidence="8 20" id="KW-0347">Helicase</keyword>
<dbReference type="InterPro" id="IPR006293">
    <property type="entry name" value="DNA_helicase_ATP-dep_RecQ_bac"/>
</dbReference>
<protein>
    <recommendedName>
        <fullName evidence="16">DNA helicase RecQ</fullName>
        <ecNumber evidence="16">5.6.2.4</ecNumber>
    </recommendedName>
</protein>
<dbReference type="InterPro" id="IPR044876">
    <property type="entry name" value="HRDC_dom_sf"/>
</dbReference>
<comment type="caution">
    <text evidence="20">The sequence shown here is derived from an EMBL/GenBank/DDBJ whole genome shotgun (WGS) entry which is preliminary data.</text>
</comment>
<dbReference type="SMART" id="SM00487">
    <property type="entry name" value="DEXDc"/>
    <property type="match status" value="1"/>
</dbReference>
<evidence type="ECO:0000256" key="3">
    <source>
        <dbReference type="ARBA" id="ARBA00005446"/>
    </source>
</evidence>
<evidence type="ECO:0000259" key="19">
    <source>
        <dbReference type="PROSITE" id="PS51194"/>
    </source>
</evidence>
<feature type="domain" description="Helicase C-terminal" evidence="19">
    <location>
        <begin position="218"/>
        <end position="364"/>
    </location>
</feature>
<keyword evidence="13" id="KW-0234">DNA repair</keyword>
<keyword evidence="11" id="KW-0238">DNA-binding</keyword>
<dbReference type="EC" id="5.6.2.4" evidence="16"/>
<evidence type="ECO:0000256" key="4">
    <source>
        <dbReference type="ARBA" id="ARBA00022723"/>
    </source>
</evidence>
<evidence type="ECO:0000313" key="20">
    <source>
        <dbReference type="EMBL" id="OOM11769.1"/>
    </source>
</evidence>
<dbReference type="InterPro" id="IPR011545">
    <property type="entry name" value="DEAD/DEAH_box_helicase_dom"/>
</dbReference>
<evidence type="ECO:0000256" key="15">
    <source>
        <dbReference type="ARBA" id="ARBA00034617"/>
    </source>
</evidence>